<keyword evidence="5" id="KW-0378">Hydrolase</keyword>
<dbReference type="GO" id="GO:0009307">
    <property type="term" value="P:DNA restriction-modification system"/>
    <property type="evidence" value="ECO:0007669"/>
    <property type="project" value="UniProtKB-KW"/>
</dbReference>
<dbReference type="AlphaFoldDB" id="A0A553IGB2"/>
<feature type="domain" description="Type I restriction modification DNA specificity" evidence="4">
    <location>
        <begin position="253"/>
        <end position="418"/>
    </location>
</feature>
<proteinExistence type="inferred from homology"/>
<feature type="domain" description="Type I restriction modification DNA specificity" evidence="4">
    <location>
        <begin position="12"/>
        <end position="191"/>
    </location>
</feature>
<dbReference type="EMBL" id="VKID01000002">
    <property type="protein sequence ID" value="TRX99239.1"/>
    <property type="molecule type" value="Genomic_DNA"/>
</dbReference>
<evidence type="ECO:0000256" key="1">
    <source>
        <dbReference type="ARBA" id="ARBA00010923"/>
    </source>
</evidence>
<name>A0A553IGB2_ACHLA</name>
<organism evidence="5 6">
    <name type="scientific">Acholeplasma laidlawii</name>
    <dbReference type="NCBI Taxonomy" id="2148"/>
    <lineage>
        <taxon>Bacteria</taxon>
        <taxon>Bacillati</taxon>
        <taxon>Mycoplasmatota</taxon>
        <taxon>Mollicutes</taxon>
        <taxon>Acholeplasmatales</taxon>
        <taxon>Acholeplasmataceae</taxon>
        <taxon>Acholeplasma</taxon>
    </lineage>
</organism>
<keyword evidence="2" id="KW-0680">Restriction system</keyword>
<protein>
    <submittedName>
        <fullName evidence="5">Restriction endonuclease subunit S</fullName>
    </submittedName>
</protein>
<evidence type="ECO:0000256" key="3">
    <source>
        <dbReference type="ARBA" id="ARBA00023125"/>
    </source>
</evidence>
<evidence type="ECO:0000313" key="5">
    <source>
        <dbReference type="EMBL" id="TRX99239.1"/>
    </source>
</evidence>
<dbReference type="GO" id="GO:0004519">
    <property type="term" value="F:endonuclease activity"/>
    <property type="evidence" value="ECO:0007669"/>
    <property type="project" value="UniProtKB-KW"/>
</dbReference>
<keyword evidence="5" id="KW-0540">Nuclease</keyword>
<dbReference type="PANTHER" id="PTHR30408:SF12">
    <property type="entry name" value="TYPE I RESTRICTION ENZYME MJAVIII SPECIFICITY SUBUNIT"/>
    <property type="match status" value="1"/>
</dbReference>
<evidence type="ECO:0000259" key="4">
    <source>
        <dbReference type="Pfam" id="PF01420"/>
    </source>
</evidence>
<gene>
    <name evidence="5" type="ORF">FNV44_05910</name>
</gene>
<reference evidence="5 6" key="1">
    <citation type="submission" date="2019-07" db="EMBL/GenBank/DDBJ databases">
        <title>Genome sequence of Acholeplasma laidlawii strain with increased resistance to erythromycin.</title>
        <authorList>
            <person name="Medvedeva E.S."/>
            <person name="Baranova N.B."/>
            <person name="Siniagina M.N."/>
            <person name="Mouzykantov A."/>
            <person name="Chernova O.A."/>
            <person name="Chernov V.M."/>
        </authorList>
    </citation>
    <scope>NUCLEOTIDE SEQUENCE [LARGE SCALE GENOMIC DNA]</scope>
    <source>
        <strain evidence="5 6">PG8REry</strain>
    </source>
</reference>
<dbReference type="GO" id="GO:0003677">
    <property type="term" value="F:DNA binding"/>
    <property type="evidence" value="ECO:0007669"/>
    <property type="project" value="UniProtKB-KW"/>
</dbReference>
<dbReference type="InterPro" id="IPR052021">
    <property type="entry name" value="Type-I_RS_S_subunit"/>
</dbReference>
<accession>A0A553IGB2</accession>
<sequence length="437" mass="49899">MNDVNYIYGVVPDNWKKMKIKHFYELYSGGTPLSSVDSNYAEEGVCFVNISDMTNTEYITDTTKKLTDKGIKNKNLKILKSGTILYSIYASLGSVSELKTKATISQAILALIPKMGISIDKNYLKFLLMIAKENIFYFSNGTTQSNLNADIVNNLPLIIPELNNQIRISLYVGNKTLIINKLIDNQKQQIEKLKEYKQSLISEVVTKGLNPNVEFKDSNVKCIGLIPKNYDVSLISRHTFVTKLAGFEFTEILSKNINEFDDIPIVRAQNIKNDKFIKDFTGYINNDTARKLVRSNLDKPCILMTFIGAGVGEVAIFNEEKLHQLAPNVAKIEILKSHEDRISLRYLLYYLMSNAANFEKDQYLKATAQPNISMTIIRGLRFVLPPIDDQNKIIKYLDNKVLRLDELIELKNKKIDELYNYKKSLIYEYVTGKKEVS</sequence>
<comment type="caution">
    <text evidence="5">The sequence shown here is derived from an EMBL/GenBank/DDBJ whole genome shotgun (WGS) entry which is preliminary data.</text>
</comment>
<dbReference type="Proteomes" id="UP000315938">
    <property type="component" value="Unassembled WGS sequence"/>
</dbReference>
<dbReference type="InterPro" id="IPR000055">
    <property type="entry name" value="Restrct_endonuc_typeI_TRD"/>
</dbReference>
<dbReference type="RefSeq" id="WP_099750387.1">
    <property type="nucleotide sequence ID" value="NZ_JACAOE010000002.1"/>
</dbReference>
<keyword evidence="3" id="KW-0238">DNA-binding</keyword>
<keyword evidence="5" id="KW-0255">Endonuclease</keyword>
<dbReference type="Gene3D" id="1.10.287.1120">
    <property type="entry name" value="Bipartite methylase S protein"/>
    <property type="match status" value="1"/>
</dbReference>
<evidence type="ECO:0000313" key="6">
    <source>
        <dbReference type="Proteomes" id="UP000315938"/>
    </source>
</evidence>
<comment type="similarity">
    <text evidence="1">Belongs to the type-I restriction system S methylase family.</text>
</comment>
<dbReference type="Gene3D" id="3.90.220.20">
    <property type="entry name" value="DNA methylase specificity domains"/>
    <property type="match status" value="2"/>
</dbReference>
<dbReference type="SUPFAM" id="SSF116734">
    <property type="entry name" value="DNA methylase specificity domain"/>
    <property type="match status" value="2"/>
</dbReference>
<evidence type="ECO:0000256" key="2">
    <source>
        <dbReference type="ARBA" id="ARBA00022747"/>
    </source>
</evidence>
<dbReference type="InterPro" id="IPR044946">
    <property type="entry name" value="Restrct_endonuc_typeI_TRD_sf"/>
</dbReference>
<dbReference type="Pfam" id="PF01420">
    <property type="entry name" value="Methylase_S"/>
    <property type="match status" value="2"/>
</dbReference>
<dbReference type="PANTHER" id="PTHR30408">
    <property type="entry name" value="TYPE-1 RESTRICTION ENZYME ECOKI SPECIFICITY PROTEIN"/>
    <property type="match status" value="1"/>
</dbReference>